<evidence type="ECO:0000259" key="1">
    <source>
        <dbReference type="Pfam" id="PF12937"/>
    </source>
</evidence>
<accession>A0A1B8GEZ2</accession>
<sequence>MELGNSDKRIHIPAETLSLIFSYQSLEDVRIARLVCTTFYSLASSYFLDTAIAGSQTATIQRIEAIAKHAVLRTTVTTVVYSVCSLSGEYSTVSDYYKDMRMRHRYSGKQLPTIEQCERHWIEYQRIYKDQVELQKGQDKFRIQNALRHMPNVKHLVLSGTAWKLSSHPLNTMWCQPDYTIIEPNTDPDNGPQQFSHGFNVMSSALLSSNICLSSLSCTNPTYTSDSFRSSYFTENSQGLFRSLRRIVLYLSADFDQTPLSDNKVGQCISVASKLEALELVFEPEGQRQIMFPRILLATWPELYHLKLEIDIDYGVFTDFCQRHGNSLRSLHLENVHLFGGTWEMLLQVMKDCLHLTKVCLGTLSEDPHQDRLWERRNGLEEQDWQRLSEAEEYLLCGGENPFRNNTFQLVSL</sequence>
<gene>
    <name evidence="2" type="ORF">VE01_07771</name>
</gene>
<dbReference type="Proteomes" id="UP000091956">
    <property type="component" value="Unassembled WGS sequence"/>
</dbReference>
<dbReference type="AlphaFoldDB" id="A0A1B8GEZ2"/>
<name>A0A1B8GEZ2_9PEZI</name>
<reference evidence="3" key="2">
    <citation type="journal article" date="2018" name="Nat. Commun.">
        <title>Extreme sensitivity to ultraviolet light in the fungal pathogen causing white-nose syndrome of bats.</title>
        <authorList>
            <person name="Palmer J.M."/>
            <person name="Drees K.P."/>
            <person name="Foster J.T."/>
            <person name="Lindner D.L."/>
        </authorList>
    </citation>
    <scope>NUCLEOTIDE SEQUENCE [LARGE SCALE GENOMIC DNA]</scope>
    <source>
        <strain evidence="3">UAMH 10579</strain>
    </source>
</reference>
<dbReference type="RefSeq" id="XP_018128133.1">
    <property type="nucleotide sequence ID" value="XM_018277204.2"/>
</dbReference>
<dbReference type="InterPro" id="IPR001810">
    <property type="entry name" value="F-box_dom"/>
</dbReference>
<feature type="domain" description="F-box" evidence="1">
    <location>
        <begin position="11"/>
        <end position="45"/>
    </location>
</feature>
<keyword evidence="3" id="KW-1185">Reference proteome</keyword>
<evidence type="ECO:0000313" key="3">
    <source>
        <dbReference type="Proteomes" id="UP000091956"/>
    </source>
</evidence>
<dbReference type="GeneID" id="28841157"/>
<proteinExistence type="predicted"/>
<dbReference type="SUPFAM" id="SSF52047">
    <property type="entry name" value="RNI-like"/>
    <property type="match status" value="1"/>
</dbReference>
<dbReference type="OrthoDB" id="3527558at2759"/>
<evidence type="ECO:0000313" key="2">
    <source>
        <dbReference type="EMBL" id="OBT94400.1"/>
    </source>
</evidence>
<reference evidence="2 3" key="1">
    <citation type="submission" date="2016-03" db="EMBL/GenBank/DDBJ databases">
        <title>Comparative genomics of Pseudogymnoascus destructans, the fungus causing white-nose syndrome of bats.</title>
        <authorList>
            <person name="Palmer J.M."/>
            <person name="Drees K.P."/>
            <person name="Foster J.T."/>
            <person name="Lindner D.L."/>
        </authorList>
    </citation>
    <scope>NUCLEOTIDE SEQUENCE [LARGE SCALE GENOMIC DNA]</scope>
    <source>
        <strain evidence="2 3">UAMH 10579</strain>
    </source>
</reference>
<protein>
    <recommendedName>
        <fullName evidence="1">F-box domain-containing protein</fullName>
    </recommendedName>
</protein>
<dbReference type="Pfam" id="PF12937">
    <property type="entry name" value="F-box-like"/>
    <property type="match status" value="1"/>
</dbReference>
<dbReference type="EMBL" id="KV460244">
    <property type="protein sequence ID" value="OBT94400.1"/>
    <property type="molecule type" value="Genomic_DNA"/>
</dbReference>
<dbReference type="InterPro" id="IPR036047">
    <property type="entry name" value="F-box-like_dom_sf"/>
</dbReference>
<organism evidence="2 3">
    <name type="scientific">Pseudogymnoascus verrucosus</name>
    <dbReference type="NCBI Taxonomy" id="342668"/>
    <lineage>
        <taxon>Eukaryota</taxon>
        <taxon>Fungi</taxon>
        <taxon>Dikarya</taxon>
        <taxon>Ascomycota</taxon>
        <taxon>Pezizomycotina</taxon>
        <taxon>Leotiomycetes</taxon>
        <taxon>Thelebolales</taxon>
        <taxon>Thelebolaceae</taxon>
        <taxon>Pseudogymnoascus</taxon>
    </lineage>
</organism>
<dbReference type="SUPFAM" id="SSF81383">
    <property type="entry name" value="F-box domain"/>
    <property type="match status" value="1"/>
</dbReference>